<keyword evidence="4" id="KW-0378">Hydrolase</keyword>
<evidence type="ECO:0000256" key="5">
    <source>
        <dbReference type="ARBA" id="ARBA00023295"/>
    </source>
</evidence>
<dbReference type="RefSeq" id="WP_303276356.1">
    <property type="nucleotide sequence ID" value="NZ_JAUOEK010000045.1"/>
</dbReference>
<evidence type="ECO:0000256" key="2">
    <source>
        <dbReference type="ARBA" id="ARBA00012662"/>
    </source>
</evidence>
<keyword evidence="5" id="KW-0326">Glycosidase</keyword>
<evidence type="ECO:0000256" key="1">
    <source>
        <dbReference type="ARBA" id="ARBA00007951"/>
    </source>
</evidence>
<sequence length="641" mass="72290">MKNNLKTTLIAVINIAMLLVFVGCNNTVKTDKQSSHKPIIPPKPRLQVDIAAGSPDLQWWRDAKITREQRLVDWRDARFGCFIHWNASALLGSTWKGKAYRGYGEHIQRMAKIPCEEYRRDVVGKFNPTKFNADEWANTIQKAGMRYVIITAKHHDGFAVYDSDVSDYNMLKATPFGRDPMAELKAACDKNGLKFGFYYSHAFDWGEPNGSGNDWDYENPGGDKHLFATRETKWYDEHPEIAPRIRKYVEEKSIPQVLELINKYDPDFLWFDTPHKLPPEENLRILKAARAAKPSIVINSRGVQPYDGMPSHFGDYRSTGDRAVDFPTRDGDWEAIPTTNESYGYSESDRSHKTPEYLTRVLVKAVARGGNMLLNIGPKGDGVIDTPDINILESIGKWMDVNEASIRGTVRTTLPVQAWGESTRKKNTFYLHVFNWPTNGVLKLGGFLGKVNKAWLLSDKNQTAIAHKRTDDMTVQFEVPTEAPDLASSVIVVEVDDAENVDSHRLISTTQDNMLRAFDGLAVGGEFKYGNGKSTDNGVSGWKHNDQLMTWPVYLSEAGKFKVIAEYKPFKQSNKFIIEAGKAILSDTTRSNEKGFIKHDLGNIDLLSGKQVIKIHSDSIPKGDLMNLRALHFIPLFEGNN</sequence>
<proteinExistence type="inferred from homology"/>
<dbReference type="SUPFAM" id="SSF51445">
    <property type="entry name" value="(Trans)glycosidases"/>
    <property type="match status" value="1"/>
</dbReference>
<dbReference type="InterPro" id="IPR013780">
    <property type="entry name" value="Glyco_hydro_b"/>
</dbReference>
<evidence type="ECO:0000256" key="3">
    <source>
        <dbReference type="ARBA" id="ARBA00022729"/>
    </source>
</evidence>
<feature type="domain" description="Glycoside hydrolase family 29 N-terminal" evidence="6">
    <location>
        <begin position="67"/>
        <end position="403"/>
    </location>
</feature>
<reference evidence="7" key="1">
    <citation type="submission" date="2023-07" db="EMBL/GenBank/DDBJ databases">
        <title>Two novel species in the genus Flavivirga.</title>
        <authorList>
            <person name="Kwon K."/>
        </authorList>
    </citation>
    <scope>NUCLEOTIDE SEQUENCE</scope>
    <source>
        <strain evidence="7">KCTC 52353</strain>
    </source>
</reference>
<evidence type="ECO:0000259" key="6">
    <source>
        <dbReference type="Pfam" id="PF01120"/>
    </source>
</evidence>
<evidence type="ECO:0000256" key="4">
    <source>
        <dbReference type="ARBA" id="ARBA00022801"/>
    </source>
</evidence>
<dbReference type="InterPro" id="IPR057739">
    <property type="entry name" value="Glyco_hydro_29_N"/>
</dbReference>
<organism evidence="7 8">
    <name type="scientific">Flavivirga aquimarina</name>
    <dbReference type="NCBI Taxonomy" id="2027862"/>
    <lineage>
        <taxon>Bacteria</taxon>
        <taxon>Pseudomonadati</taxon>
        <taxon>Bacteroidota</taxon>
        <taxon>Flavobacteriia</taxon>
        <taxon>Flavobacteriales</taxon>
        <taxon>Flavobacteriaceae</taxon>
        <taxon>Flavivirga</taxon>
    </lineage>
</organism>
<dbReference type="InterPro" id="IPR017853">
    <property type="entry name" value="GH"/>
</dbReference>
<keyword evidence="3" id="KW-0732">Signal</keyword>
<comment type="caution">
    <text evidence="7">The sequence shown here is derived from an EMBL/GenBank/DDBJ whole genome shotgun (WGS) entry which is preliminary data.</text>
</comment>
<dbReference type="PROSITE" id="PS51257">
    <property type="entry name" value="PROKAR_LIPOPROTEIN"/>
    <property type="match status" value="1"/>
</dbReference>
<dbReference type="PANTHER" id="PTHR10030:SF37">
    <property type="entry name" value="ALPHA-L-FUCOSIDASE-RELATED"/>
    <property type="match status" value="1"/>
</dbReference>
<evidence type="ECO:0000313" key="8">
    <source>
        <dbReference type="Proteomes" id="UP001176883"/>
    </source>
</evidence>
<dbReference type="EMBL" id="JAUOEK010000045">
    <property type="protein sequence ID" value="MDO5968679.1"/>
    <property type="molecule type" value="Genomic_DNA"/>
</dbReference>
<dbReference type="InterPro" id="IPR000933">
    <property type="entry name" value="Glyco_hydro_29"/>
</dbReference>
<dbReference type="Pfam" id="PF01120">
    <property type="entry name" value="Alpha_L_fucos"/>
    <property type="match status" value="1"/>
</dbReference>
<evidence type="ECO:0000313" key="7">
    <source>
        <dbReference type="EMBL" id="MDO5968679.1"/>
    </source>
</evidence>
<dbReference type="Gene3D" id="2.60.40.1180">
    <property type="entry name" value="Golgi alpha-mannosidase II"/>
    <property type="match status" value="1"/>
</dbReference>
<dbReference type="Proteomes" id="UP001176883">
    <property type="component" value="Unassembled WGS sequence"/>
</dbReference>
<dbReference type="Gene3D" id="3.20.20.80">
    <property type="entry name" value="Glycosidases"/>
    <property type="match status" value="1"/>
</dbReference>
<name>A0ABT8W6I6_9FLAO</name>
<accession>A0ABT8W6I6</accession>
<dbReference type="EC" id="3.2.1.51" evidence="2"/>
<keyword evidence="8" id="KW-1185">Reference proteome</keyword>
<protein>
    <recommendedName>
        <fullName evidence="2">alpha-L-fucosidase</fullName>
        <ecNumber evidence="2">3.2.1.51</ecNumber>
    </recommendedName>
</protein>
<gene>
    <name evidence="7" type="ORF">Q4Q35_02560</name>
</gene>
<dbReference type="SMART" id="SM00812">
    <property type="entry name" value="Alpha_L_fucos"/>
    <property type="match status" value="1"/>
</dbReference>
<dbReference type="PANTHER" id="PTHR10030">
    <property type="entry name" value="ALPHA-L-FUCOSIDASE"/>
    <property type="match status" value="1"/>
</dbReference>
<comment type="similarity">
    <text evidence="1">Belongs to the glycosyl hydrolase 29 family.</text>
</comment>